<name>A0ABD1VQF4_9LAMI</name>
<reference evidence="2" key="1">
    <citation type="submission" date="2024-07" db="EMBL/GenBank/DDBJ databases">
        <title>Two chromosome-level genome assemblies of Korean endemic species Abeliophyllum distichum and Forsythia ovata (Oleaceae).</title>
        <authorList>
            <person name="Jang H."/>
        </authorList>
    </citation>
    <scope>NUCLEOTIDE SEQUENCE [LARGE SCALE GENOMIC DNA]</scope>
</reference>
<evidence type="ECO:0000313" key="1">
    <source>
        <dbReference type="EMBL" id="KAL2538988.1"/>
    </source>
</evidence>
<organism evidence="1 2">
    <name type="scientific">Forsythia ovata</name>
    <dbReference type="NCBI Taxonomy" id="205694"/>
    <lineage>
        <taxon>Eukaryota</taxon>
        <taxon>Viridiplantae</taxon>
        <taxon>Streptophyta</taxon>
        <taxon>Embryophyta</taxon>
        <taxon>Tracheophyta</taxon>
        <taxon>Spermatophyta</taxon>
        <taxon>Magnoliopsida</taxon>
        <taxon>eudicotyledons</taxon>
        <taxon>Gunneridae</taxon>
        <taxon>Pentapetalae</taxon>
        <taxon>asterids</taxon>
        <taxon>lamiids</taxon>
        <taxon>Lamiales</taxon>
        <taxon>Oleaceae</taxon>
        <taxon>Forsythieae</taxon>
        <taxon>Forsythia</taxon>
    </lineage>
</organism>
<dbReference type="Proteomes" id="UP001604277">
    <property type="component" value="Unassembled WGS sequence"/>
</dbReference>
<keyword evidence="2" id="KW-1185">Reference proteome</keyword>
<dbReference type="EMBL" id="JBFOLJ010000005">
    <property type="protein sequence ID" value="KAL2538988.1"/>
    <property type="molecule type" value="Genomic_DNA"/>
</dbReference>
<gene>
    <name evidence="1" type="ORF">Fot_20379</name>
</gene>
<accession>A0ABD1VQF4</accession>
<evidence type="ECO:0000313" key="2">
    <source>
        <dbReference type="Proteomes" id="UP001604277"/>
    </source>
</evidence>
<sequence length="131" mass="14005">MDVFVNQFLAKILLGSEVILVLKARIASSSMAKQNAKQFSDNTAMKQQSLSMNLKTVLCNFITESSSIGLNIGMGVAREQPDQQATAGKPLQESGDSFGIRNTTLSSQIHSAFLKGLKYSGGSYKASVSPV</sequence>
<dbReference type="AlphaFoldDB" id="A0ABD1VQF4"/>
<comment type="caution">
    <text evidence="1">The sequence shown here is derived from an EMBL/GenBank/DDBJ whole genome shotgun (WGS) entry which is preliminary data.</text>
</comment>
<proteinExistence type="predicted"/>
<protein>
    <submittedName>
        <fullName evidence="1">Uncharacterized protein</fullName>
    </submittedName>
</protein>